<keyword evidence="3" id="KW-0378">Hydrolase</keyword>
<proteinExistence type="inferred from homology"/>
<evidence type="ECO:0000313" key="9">
    <source>
        <dbReference type="Proteomes" id="UP000695022"/>
    </source>
</evidence>
<protein>
    <recommendedName>
        <fullName evidence="2">protein-tyrosine-phosphatase</fullName>
        <ecNumber evidence="2">3.1.3.48</ecNumber>
    </recommendedName>
</protein>
<evidence type="ECO:0000259" key="7">
    <source>
        <dbReference type="PROSITE" id="PS50056"/>
    </source>
</evidence>
<dbReference type="PROSITE" id="PS00383">
    <property type="entry name" value="TYR_PHOSPHATASE_1"/>
    <property type="match status" value="1"/>
</dbReference>
<dbReference type="GeneID" id="106811953"/>
<evidence type="ECO:0000259" key="6">
    <source>
        <dbReference type="PROSITE" id="PS50054"/>
    </source>
</evidence>
<feature type="domain" description="Tyrosine specific protein phosphatases" evidence="7">
    <location>
        <begin position="234"/>
        <end position="293"/>
    </location>
</feature>
<dbReference type="Gene3D" id="3.40.250.10">
    <property type="entry name" value="Rhodanese-like domain"/>
    <property type="match status" value="1"/>
</dbReference>
<dbReference type="PRINTS" id="PR01764">
    <property type="entry name" value="MAPKPHPHTASE"/>
</dbReference>
<sequence length="777" mass="85061">MMNLHNMMANHPRFGSEGSPLGVTDAHHVAAVIKSSNTSVLIVDSRSFLEYNTCHIAHAINICCSKLVKRRLQQDKITVKELISQNCQMDAVETSDIIVYDEHTESLDFISEESFLYVLICKLRKTFSSVSLLQGGFLRFQAAYVRLCENKNSKCATMTTHSQPCLPVSSSGPTKILPFLFLGTHDDALNQQALSVLGISYVLNVTGNCSRSDFVQDNYFLRIPVNDNYSDKLLPWFDIAFQFLDKVHESHECVLVHCMAGVSRSPTFAIGYIMKHVQMSSDEAYRYVKDKRPVISPNFNFLGQLLEWERVLRSRGYKIQSGTPMRRPTVTPSTAPTPMVERLSPSGSPVRALAKLNFNQSNSNDEDWKEDIKGVKAIPTSALDKISFMPCLTSEAGIEESSPKLHVSCGVSGGSSVCRVRVTCAIDTPSTYSKPISARKPPLPVKPLLPVKSSAVSTLPEVVSASSPCITAHQPKRSLFASTHDAKDVVIIEGARLLTKPAGSDRSPVFVFGKTVESKKEPASPDHTPLFVFGKTVERRSERQTPLDSLKVATALEPHHPPRPCSISLSVQPDWGLCGAQKLKPATPQSACRQARKRFVTCWDGKLDGSVPEAALASHHSASLAPESSSQDDQNCVAQSDKGDFLGHRLEPSGRGSTKSACSTDGQSPIFIPIKRHLSCESQDSGLGPSPCRCEDCLGSSLDSVFELFEAEEPFVGSGGKRVGRNSMFYVDTIMTPTDQGILSCPESMTVGETESPHVAMPEHKKVYRSHATIQVL</sequence>
<evidence type="ECO:0000259" key="8">
    <source>
        <dbReference type="PROSITE" id="PS50206"/>
    </source>
</evidence>
<dbReference type="CDD" id="cd14568">
    <property type="entry name" value="DSP_MKP_classIII"/>
    <property type="match status" value="1"/>
</dbReference>
<dbReference type="PROSITE" id="PS50056">
    <property type="entry name" value="TYR_PHOSPHATASE_2"/>
    <property type="match status" value="1"/>
</dbReference>
<dbReference type="PROSITE" id="PS50054">
    <property type="entry name" value="TYR_PHOSPHATASE_DUAL"/>
    <property type="match status" value="1"/>
</dbReference>
<evidence type="ECO:0000256" key="2">
    <source>
        <dbReference type="ARBA" id="ARBA00013064"/>
    </source>
</evidence>
<dbReference type="InterPro" id="IPR008343">
    <property type="entry name" value="MKP"/>
</dbReference>
<keyword evidence="4" id="KW-0904">Protein phosphatase</keyword>
<dbReference type="InterPro" id="IPR020422">
    <property type="entry name" value="TYR_PHOSPHATASE_DUAL_dom"/>
</dbReference>
<dbReference type="PANTHER" id="PTHR10159">
    <property type="entry name" value="DUAL SPECIFICITY PROTEIN PHOSPHATASE"/>
    <property type="match status" value="1"/>
</dbReference>
<dbReference type="InterPro" id="IPR016130">
    <property type="entry name" value="Tyr_Pase_AS"/>
</dbReference>
<dbReference type="EC" id="3.1.3.48" evidence="2"/>
<reference evidence="10 11" key="1">
    <citation type="submission" date="2025-05" db="UniProtKB">
        <authorList>
            <consortium name="RefSeq"/>
        </authorList>
    </citation>
    <scope>IDENTIFICATION</scope>
</reference>
<dbReference type="PROSITE" id="PS50206">
    <property type="entry name" value="RHODANESE_3"/>
    <property type="match status" value="1"/>
</dbReference>
<evidence type="ECO:0000313" key="10">
    <source>
        <dbReference type="RefSeq" id="XP_014671182.1"/>
    </source>
</evidence>
<dbReference type="Pfam" id="PF00782">
    <property type="entry name" value="DSPc"/>
    <property type="match status" value="1"/>
</dbReference>
<dbReference type="Pfam" id="PF00581">
    <property type="entry name" value="Rhodanese"/>
    <property type="match status" value="1"/>
</dbReference>
<dbReference type="InterPro" id="IPR036873">
    <property type="entry name" value="Rhodanese-like_dom_sf"/>
</dbReference>
<comment type="similarity">
    <text evidence="1">Belongs to the protein-tyrosine phosphatase family. Non-receptor class dual specificity subfamily.</text>
</comment>
<accession>A0ABM1EG61</accession>
<evidence type="ECO:0000313" key="11">
    <source>
        <dbReference type="RefSeq" id="XP_014671183.1"/>
    </source>
</evidence>
<dbReference type="SUPFAM" id="SSF52821">
    <property type="entry name" value="Rhodanese/Cell cycle control phosphatase"/>
    <property type="match status" value="1"/>
</dbReference>
<evidence type="ECO:0000256" key="3">
    <source>
        <dbReference type="ARBA" id="ARBA00022801"/>
    </source>
</evidence>
<dbReference type="InterPro" id="IPR029021">
    <property type="entry name" value="Prot-tyrosine_phosphatase-like"/>
</dbReference>
<dbReference type="RefSeq" id="XP_014671183.1">
    <property type="nucleotide sequence ID" value="XM_014815697.1"/>
</dbReference>
<dbReference type="InterPro" id="IPR000387">
    <property type="entry name" value="Tyr_Pase_dom"/>
</dbReference>
<dbReference type="SUPFAM" id="SSF52799">
    <property type="entry name" value="(Phosphotyrosine protein) phosphatases II"/>
    <property type="match status" value="1"/>
</dbReference>
<feature type="compositionally biased region" description="Low complexity" evidence="5">
    <location>
        <begin position="618"/>
        <end position="629"/>
    </location>
</feature>
<feature type="region of interest" description="Disordered" evidence="5">
    <location>
        <begin position="618"/>
        <end position="638"/>
    </location>
</feature>
<evidence type="ECO:0000256" key="1">
    <source>
        <dbReference type="ARBA" id="ARBA00008601"/>
    </source>
</evidence>
<dbReference type="InterPro" id="IPR001763">
    <property type="entry name" value="Rhodanese-like_dom"/>
</dbReference>
<feature type="domain" description="Rhodanese" evidence="8">
    <location>
        <begin position="36"/>
        <end position="149"/>
    </location>
</feature>
<dbReference type="CDD" id="cd01446">
    <property type="entry name" value="DSP_MapKP"/>
    <property type="match status" value="1"/>
</dbReference>
<dbReference type="RefSeq" id="XP_014671182.1">
    <property type="nucleotide sequence ID" value="XM_014815696.1"/>
</dbReference>
<dbReference type="Proteomes" id="UP000695022">
    <property type="component" value="Unplaced"/>
</dbReference>
<dbReference type="SMART" id="SM00450">
    <property type="entry name" value="RHOD"/>
    <property type="match status" value="1"/>
</dbReference>
<dbReference type="PANTHER" id="PTHR10159:SF533">
    <property type="entry name" value="TYROSINE-PROTEIN PHOSPHATASE VHP-1"/>
    <property type="match status" value="1"/>
</dbReference>
<feature type="domain" description="Tyrosine-protein phosphatase" evidence="6">
    <location>
        <begin position="172"/>
        <end position="314"/>
    </location>
</feature>
<gene>
    <name evidence="10 11" type="primary">LOC106811953</name>
</gene>
<name>A0ABM1EG61_PRICU</name>
<keyword evidence="9" id="KW-1185">Reference proteome</keyword>
<evidence type="ECO:0000256" key="4">
    <source>
        <dbReference type="ARBA" id="ARBA00022912"/>
    </source>
</evidence>
<dbReference type="InterPro" id="IPR000340">
    <property type="entry name" value="Dual-sp_phosphatase_cat-dom"/>
</dbReference>
<dbReference type="SMART" id="SM00195">
    <property type="entry name" value="DSPc"/>
    <property type="match status" value="1"/>
</dbReference>
<dbReference type="Gene3D" id="3.90.190.10">
    <property type="entry name" value="Protein tyrosine phosphatase superfamily"/>
    <property type="match status" value="1"/>
</dbReference>
<evidence type="ECO:0000256" key="5">
    <source>
        <dbReference type="SAM" id="MobiDB-lite"/>
    </source>
</evidence>
<organism evidence="9 10">
    <name type="scientific">Priapulus caudatus</name>
    <name type="common">Priapulid worm</name>
    <dbReference type="NCBI Taxonomy" id="37621"/>
    <lineage>
        <taxon>Eukaryota</taxon>
        <taxon>Metazoa</taxon>
        <taxon>Ecdysozoa</taxon>
        <taxon>Scalidophora</taxon>
        <taxon>Priapulida</taxon>
        <taxon>Priapulimorpha</taxon>
        <taxon>Priapulimorphida</taxon>
        <taxon>Priapulidae</taxon>
        <taxon>Priapulus</taxon>
    </lineage>
</organism>